<evidence type="ECO:0000256" key="3">
    <source>
        <dbReference type="ARBA" id="ARBA00023163"/>
    </source>
</evidence>
<evidence type="ECO:0000256" key="1">
    <source>
        <dbReference type="ARBA" id="ARBA00023015"/>
    </source>
</evidence>
<dbReference type="InterPro" id="IPR050109">
    <property type="entry name" value="HTH-type_TetR-like_transc_reg"/>
</dbReference>
<dbReference type="Proteomes" id="UP000540656">
    <property type="component" value="Unassembled WGS sequence"/>
</dbReference>
<dbReference type="Gene3D" id="1.10.357.10">
    <property type="entry name" value="Tetracycline Repressor, domain 2"/>
    <property type="match status" value="1"/>
</dbReference>
<keyword evidence="3" id="KW-0804">Transcription</keyword>
<dbReference type="PANTHER" id="PTHR30055">
    <property type="entry name" value="HTH-TYPE TRANSCRIPTIONAL REGULATOR RUTR"/>
    <property type="match status" value="1"/>
</dbReference>
<dbReference type="RefSeq" id="WP_179501070.1">
    <property type="nucleotide sequence ID" value="NZ_JACCAA010000001.1"/>
</dbReference>
<dbReference type="PROSITE" id="PS50977">
    <property type="entry name" value="HTH_TETR_2"/>
    <property type="match status" value="1"/>
</dbReference>
<dbReference type="PANTHER" id="PTHR30055:SF234">
    <property type="entry name" value="HTH-TYPE TRANSCRIPTIONAL REGULATOR BETI"/>
    <property type="match status" value="1"/>
</dbReference>
<keyword evidence="1" id="KW-0805">Transcription regulation</keyword>
<evidence type="ECO:0000313" key="7">
    <source>
        <dbReference type="Proteomes" id="UP000540656"/>
    </source>
</evidence>
<gene>
    <name evidence="6" type="ORF">BJ980_000773</name>
</gene>
<accession>A0A7Y9RX40</accession>
<dbReference type="InterPro" id="IPR036271">
    <property type="entry name" value="Tet_transcr_reg_TetR-rel_C_sf"/>
</dbReference>
<sequence>MDAVTDKDLHAKRADARMNIAAILDSATRCLARDPDASLADIAREAGVGRVTLYGHFDSRSTLVAHVVDAAMAHSESELEKVDLTGDPVDAMQRLLVASWWLTHRHGALVQAAEKSLEPAQIHAAHEEPLTRMRALLQRGRLAGCFRQDMPLPWQVTMIQGILHGASAAVHRGDHTADEACELIATSVLAALTPPDAAG</sequence>
<organism evidence="6 7">
    <name type="scientific">Nocardioides daedukensis</name>
    <dbReference type="NCBI Taxonomy" id="634462"/>
    <lineage>
        <taxon>Bacteria</taxon>
        <taxon>Bacillati</taxon>
        <taxon>Actinomycetota</taxon>
        <taxon>Actinomycetes</taxon>
        <taxon>Propionibacteriales</taxon>
        <taxon>Nocardioidaceae</taxon>
        <taxon>Nocardioides</taxon>
    </lineage>
</organism>
<evidence type="ECO:0000259" key="5">
    <source>
        <dbReference type="PROSITE" id="PS50977"/>
    </source>
</evidence>
<evidence type="ECO:0000313" key="6">
    <source>
        <dbReference type="EMBL" id="NYG57850.1"/>
    </source>
</evidence>
<feature type="DNA-binding region" description="H-T-H motif" evidence="4">
    <location>
        <begin position="38"/>
        <end position="57"/>
    </location>
</feature>
<dbReference type="SUPFAM" id="SSF48498">
    <property type="entry name" value="Tetracyclin repressor-like, C-terminal domain"/>
    <property type="match status" value="1"/>
</dbReference>
<evidence type="ECO:0000256" key="2">
    <source>
        <dbReference type="ARBA" id="ARBA00023125"/>
    </source>
</evidence>
<dbReference type="InterPro" id="IPR001647">
    <property type="entry name" value="HTH_TetR"/>
</dbReference>
<dbReference type="AlphaFoldDB" id="A0A7Y9RX40"/>
<dbReference type="Pfam" id="PF00440">
    <property type="entry name" value="TetR_N"/>
    <property type="match status" value="1"/>
</dbReference>
<name>A0A7Y9RX40_9ACTN</name>
<protein>
    <submittedName>
        <fullName evidence="6">AcrR family transcriptional regulator</fullName>
    </submittedName>
</protein>
<comment type="caution">
    <text evidence="6">The sequence shown here is derived from an EMBL/GenBank/DDBJ whole genome shotgun (WGS) entry which is preliminary data.</text>
</comment>
<dbReference type="GO" id="GO:0000976">
    <property type="term" value="F:transcription cis-regulatory region binding"/>
    <property type="evidence" value="ECO:0007669"/>
    <property type="project" value="TreeGrafter"/>
</dbReference>
<evidence type="ECO:0000256" key="4">
    <source>
        <dbReference type="PROSITE-ProRule" id="PRU00335"/>
    </source>
</evidence>
<dbReference type="SUPFAM" id="SSF46689">
    <property type="entry name" value="Homeodomain-like"/>
    <property type="match status" value="1"/>
</dbReference>
<keyword evidence="2 4" id="KW-0238">DNA-binding</keyword>
<dbReference type="EMBL" id="JACCAA010000001">
    <property type="protein sequence ID" value="NYG57850.1"/>
    <property type="molecule type" value="Genomic_DNA"/>
</dbReference>
<proteinExistence type="predicted"/>
<reference evidence="6 7" key="1">
    <citation type="submission" date="2020-07" db="EMBL/GenBank/DDBJ databases">
        <title>Sequencing the genomes of 1000 actinobacteria strains.</title>
        <authorList>
            <person name="Klenk H.-P."/>
        </authorList>
    </citation>
    <scope>NUCLEOTIDE SEQUENCE [LARGE SCALE GENOMIC DNA]</scope>
    <source>
        <strain evidence="6 7">DSM 23819</strain>
    </source>
</reference>
<dbReference type="InterPro" id="IPR009057">
    <property type="entry name" value="Homeodomain-like_sf"/>
</dbReference>
<dbReference type="GO" id="GO:0003700">
    <property type="term" value="F:DNA-binding transcription factor activity"/>
    <property type="evidence" value="ECO:0007669"/>
    <property type="project" value="TreeGrafter"/>
</dbReference>
<feature type="domain" description="HTH tetR-type" evidence="5">
    <location>
        <begin position="17"/>
        <end position="75"/>
    </location>
</feature>
<keyword evidence="7" id="KW-1185">Reference proteome</keyword>